<dbReference type="Gene3D" id="3.90.75.20">
    <property type="match status" value="1"/>
</dbReference>
<dbReference type="InterPro" id="IPR003615">
    <property type="entry name" value="HNH_nuc"/>
</dbReference>
<keyword evidence="4" id="KW-1185">Reference proteome</keyword>
<gene>
    <name evidence="3" type="ORF">CPT_Mater121</name>
</gene>
<name>A0A0A0RUN2_9CAUD</name>
<dbReference type="Pfam" id="PF13392">
    <property type="entry name" value="HNH_3"/>
    <property type="match status" value="1"/>
</dbReference>
<dbReference type="GeneID" id="24607020"/>
<dbReference type="Gene3D" id="1.10.10.10">
    <property type="entry name" value="Winged helix-like DNA-binding domain superfamily/Winged helix DNA-binding domain"/>
    <property type="match status" value="1"/>
</dbReference>
<keyword evidence="3" id="KW-0255">Endonuclease</keyword>
<organism evidence="3 4">
    <name type="scientific">Bacillus phage Mater</name>
    <dbReference type="NCBI Taxonomy" id="1540090"/>
    <lineage>
        <taxon>Viruses</taxon>
        <taxon>Duplodnaviria</taxon>
        <taxon>Heunggongvirae</taxon>
        <taxon>Uroviricota</taxon>
        <taxon>Caudoviricetes</taxon>
        <taxon>Herelleviridae</taxon>
        <taxon>Bastillevirinae</taxon>
        <taxon>Matervirus</taxon>
        <taxon>Matervirus mater</taxon>
    </lineage>
</organism>
<protein>
    <submittedName>
        <fullName evidence="3">HNH homing endonuclease</fullName>
    </submittedName>
</protein>
<keyword evidence="3" id="KW-0540">Nuclease</keyword>
<dbReference type="OrthoDB" id="21336at10239"/>
<dbReference type="InterPro" id="IPR010902">
    <property type="entry name" value="NUMOD4"/>
</dbReference>
<sequence length="188" mass="21368">MQELWVTIPEAKGYEISSLGKIRNSNTGKVLKTWVNNSGYECIKLSAKSKPLNATIHRLVAKAFCEGYEEGKIVNHKDTNRLHNAASNLEWLTYEESIQEMKSRGALNTSKARKANRKNQLKRVDMYTKDGTKLIKTFDSIKEASAETGAGAPHITKVLKGNRYTAGGYHWKYNDPKDNYSYYRKGMR</sequence>
<dbReference type="EMBL" id="KM236245">
    <property type="protein sequence ID" value="AIW03278.1"/>
    <property type="molecule type" value="Genomic_DNA"/>
</dbReference>
<feature type="domain" description="NUMOD4" evidence="1">
    <location>
        <begin position="3"/>
        <end position="46"/>
    </location>
</feature>
<reference evidence="3 4" key="1">
    <citation type="submission" date="2014-07" db="EMBL/GenBank/DDBJ databases">
        <title>Complete Genome of Bacillus megaterium Myophage Mater.</title>
        <authorList>
            <person name="Lancaster J.C."/>
            <person name="Hodde M.K."/>
            <person name="Hernandez A.C."/>
            <person name="Everett G.F.K."/>
        </authorList>
    </citation>
    <scope>NUCLEOTIDE SEQUENCE [LARGE SCALE GENOMIC DNA]</scope>
</reference>
<dbReference type="Pfam" id="PF07463">
    <property type="entry name" value="NUMOD4"/>
    <property type="match status" value="1"/>
</dbReference>
<dbReference type="SUPFAM" id="SSF54060">
    <property type="entry name" value="His-Me finger endonucleases"/>
    <property type="match status" value="1"/>
</dbReference>
<dbReference type="KEGG" id="vg:24607020"/>
<proteinExistence type="predicted"/>
<keyword evidence="3" id="KW-0378">Hydrolase</keyword>
<evidence type="ECO:0000259" key="1">
    <source>
        <dbReference type="Pfam" id="PF07463"/>
    </source>
</evidence>
<dbReference type="InterPro" id="IPR036388">
    <property type="entry name" value="WH-like_DNA-bd_sf"/>
</dbReference>
<dbReference type="SMART" id="SM00497">
    <property type="entry name" value="IENR1"/>
    <property type="match status" value="1"/>
</dbReference>
<evidence type="ECO:0000259" key="2">
    <source>
        <dbReference type="Pfam" id="PF13392"/>
    </source>
</evidence>
<accession>A0A0A0RUN2</accession>
<dbReference type="GO" id="GO:0016788">
    <property type="term" value="F:hydrolase activity, acting on ester bonds"/>
    <property type="evidence" value="ECO:0007669"/>
    <property type="project" value="InterPro"/>
</dbReference>
<dbReference type="RefSeq" id="YP_009151080.1">
    <property type="nucleotide sequence ID" value="NC_027366.1"/>
</dbReference>
<dbReference type="InterPro" id="IPR044925">
    <property type="entry name" value="His-Me_finger_sf"/>
</dbReference>
<evidence type="ECO:0000313" key="4">
    <source>
        <dbReference type="Proteomes" id="UP000030206"/>
    </source>
</evidence>
<dbReference type="InterPro" id="IPR003647">
    <property type="entry name" value="Intron_nuc_1_rpt"/>
</dbReference>
<dbReference type="Proteomes" id="UP000030206">
    <property type="component" value="Segment"/>
</dbReference>
<dbReference type="SUPFAM" id="SSF64496">
    <property type="entry name" value="DNA-binding domain of intron-encoded endonucleases"/>
    <property type="match status" value="1"/>
</dbReference>
<evidence type="ECO:0000313" key="3">
    <source>
        <dbReference type="EMBL" id="AIW03278.1"/>
    </source>
</evidence>
<dbReference type="GO" id="GO:0004519">
    <property type="term" value="F:endonuclease activity"/>
    <property type="evidence" value="ECO:0007669"/>
    <property type="project" value="UniProtKB-KW"/>
</dbReference>
<feature type="domain" description="HNH nuclease" evidence="2">
    <location>
        <begin position="56"/>
        <end position="96"/>
    </location>
</feature>